<reference evidence="12 15" key="1">
    <citation type="submission" date="2016-04" db="EMBL/GenBank/DDBJ databases">
        <title>Genome analyses suggest a sexual origin of heterokaryosis in a supposedly ancient asexual fungus.</title>
        <authorList>
            <person name="Ropars J."/>
            <person name="Sedzielewska K."/>
            <person name="Noel J."/>
            <person name="Charron P."/>
            <person name="Farinelli L."/>
            <person name="Marton T."/>
            <person name="Kruger M."/>
            <person name="Pelin A."/>
            <person name="Brachmann A."/>
            <person name="Corradi N."/>
        </authorList>
    </citation>
    <scope>NUCLEOTIDE SEQUENCE [LARGE SCALE GENOMIC DNA]</scope>
    <source>
        <strain evidence="12 15">A5</strain>
    </source>
</reference>
<comment type="similarity">
    <text evidence="2">Belongs to the RecA family. RAD51 subfamily.</text>
</comment>
<dbReference type="InterPro" id="IPR016467">
    <property type="entry name" value="DNA_recomb/repair_RecA-like"/>
</dbReference>
<name>A0A2I1EQR4_9GLOM</name>
<dbReference type="Pfam" id="PF26169">
    <property type="entry name" value="HHH_XRCC3_RpoA"/>
    <property type="match status" value="1"/>
</dbReference>
<dbReference type="GO" id="GO:0090656">
    <property type="term" value="P:t-circle formation"/>
    <property type="evidence" value="ECO:0007669"/>
    <property type="project" value="TreeGrafter"/>
</dbReference>
<keyword evidence="5" id="KW-0067">ATP-binding</keyword>
<dbReference type="PIRSF" id="PIRSF005856">
    <property type="entry name" value="Rad51"/>
    <property type="match status" value="1"/>
</dbReference>
<dbReference type="SUPFAM" id="SSF52540">
    <property type="entry name" value="P-loop containing nucleoside triphosphate hydrolases"/>
    <property type="match status" value="1"/>
</dbReference>
<dbReference type="GO" id="GO:0003899">
    <property type="term" value="F:DNA-directed RNA polymerase activity"/>
    <property type="evidence" value="ECO:0007669"/>
    <property type="project" value="InterPro"/>
</dbReference>
<organism evidence="12 15">
    <name type="scientific">Rhizophagus irregularis</name>
    <dbReference type="NCBI Taxonomy" id="588596"/>
    <lineage>
        <taxon>Eukaryota</taxon>
        <taxon>Fungi</taxon>
        <taxon>Fungi incertae sedis</taxon>
        <taxon>Mucoromycota</taxon>
        <taxon>Glomeromycotina</taxon>
        <taxon>Glomeromycetes</taxon>
        <taxon>Glomerales</taxon>
        <taxon>Glomeraceae</taxon>
        <taxon>Rhizophagus</taxon>
    </lineage>
</organism>
<keyword evidence="6" id="KW-0238">DNA-binding</keyword>
<dbReference type="Gene3D" id="3.40.50.300">
    <property type="entry name" value="P-loop containing nucleotide triphosphate hydrolases"/>
    <property type="match status" value="1"/>
</dbReference>
<evidence type="ECO:0000256" key="1">
    <source>
        <dbReference type="ARBA" id="ARBA00004123"/>
    </source>
</evidence>
<dbReference type="GO" id="GO:0033065">
    <property type="term" value="C:Rad51C-XRCC3 complex"/>
    <property type="evidence" value="ECO:0007669"/>
    <property type="project" value="TreeGrafter"/>
</dbReference>
<dbReference type="InterPro" id="IPR027417">
    <property type="entry name" value="P-loop_NTPase"/>
</dbReference>
<dbReference type="Gene3D" id="1.10.150.20">
    <property type="entry name" value="5' to 3' exonuclease, C-terminal subdomain"/>
    <property type="match status" value="1"/>
</dbReference>
<dbReference type="EMBL" id="LLXJ01000627">
    <property type="protein sequence ID" value="PKC07579.1"/>
    <property type="molecule type" value="Genomic_DNA"/>
</dbReference>
<dbReference type="VEuPathDB" id="FungiDB:RhiirA1_537888"/>
<dbReference type="Proteomes" id="UP000684084">
    <property type="component" value="Unassembled WGS sequence"/>
</dbReference>
<dbReference type="GO" id="GO:0000400">
    <property type="term" value="F:four-way junction DNA binding"/>
    <property type="evidence" value="ECO:0007669"/>
    <property type="project" value="TreeGrafter"/>
</dbReference>
<evidence type="ECO:0000313" key="13">
    <source>
        <dbReference type="EMBL" id="PKC63235.1"/>
    </source>
</evidence>
<reference evidence="12 15" key="2">
    <citation type="submission" date="2017-09" db="EMBL/GenBank/DDBJ databases">
        <title>Extensive intraspecific genome diversity in a model arbuscular mycorrhizal fungus.</title>
        <authorList>
            <person name="Chen E.C."/>
            <person name="Morin E."/>
            <person name="Beaudet D."/>
            <person name="Noel J."/>
            <person name="Ndikumana S."/>
            <person name="Charron P."/>
            <person name="St-Onge C."/>
            <person name="Giorgi J."/>
            <person name="Grigoriev I.V."/>
            <person name="Roux C."/>
            <person name="Martin F.M."/>
            <person name="Corradi N."/>
        </authorList>
    </citation>
    <scope>NUCLEOTIDE SEQUENCE [LARGE SCALE GENOMIC DNA]</scope>
    <source>
        <strain evidence="12 15">A5</strain>
    </source>
</reference>
<dbReference type="AlphaFoldDB" id="A0A2I1EQR4"/>
<dbReference type="InterPro" id="IPR047348">
    <property type="entry name" value="XRCC3-like_C"/>
</dbReference>
<evidence type="ECO:0000256" key="6">
    <source>
        <dbReference type="ARBA" id="ARBA00023125"/>
    </source>
</evidence>
<protein>
    <submittedName>
        <fullName evidence="12">P-loop containing nucleoside triphosphate hydrolase protein</fullName>
    </submittedName>
</protein>
<dbReference type="OrthoDB" id="1861185at2759"/>
<dbReference type="PANTHER" id="PTHR46487">
    <property type="entry name" value="DNA REPAIR PROTEIN XRCC3"/>
    <property type="match status" value="1"/>
</dbReference>
<dbReference type="GO" id="GO:0061982">
    <property type="term" value="P:meiosis I cell cycle process"/>
    <property type="evidence" value="ECO:0007669"/>
    <property type="project" value="UniProtKB-ARBA"/>
</dbReference>
<dbReference type="GO" id="GO:0045003">
    <property type="term" value="P:double-strand break repair via synthesis-dependent strand annealing"/>
    <property type="evidence" value="ECO:0007669"/>
    <property type="project" value="TreeGrafter"/>
</dbReference>
<accession>A0A2I1EQR4</accession>
<keyword evidence="7" id="KW-0233">DNA recombination</keyword>
<evidence type="ECO:0000313" key="12">
    <source>
        <dbReference type="EMBL" id="PKC07579.1"/>
    </source>
</evidence>
<evidence type="ECO:0000256" key="5">
    <source>
        <dbReference type="ARBA" id="ARBA00022840"/>
    </source>
</evidence>
<comment type="caution">
    <text evidence="12">The sequence shown here is derived from an EMBL/GenBank/DDBJ whole genome shotgun (WGS) entry which is preliminary data.</text>
</comment>
<evidence type="ECO:0000256" key="8">
    <source>
        <dbReference type="ARBA" id="ARBA00023204"/>
    </source>
</evidence>
<dbReference type="EMBL" id="CAGKOT010000053">
    <property type="protein sequence ID" value="CAB5385193.1"/>
    <property type="molecule type" value="Genomic_DNA"/>
</dbReference>
<dbReference type="GO" id="GO:0016787">
    <property type="term" value="F:hydrolase activity"/>
    <property type="evidence" value="ECO:0007669"/>
    <property type="project" value="UniProtKB-KW"/>
</dbReference>
<evidence type="ECO:0000313" key="14">
    <source>
        <dbReference type="Proteomes" id="UP000232688"/>
    </source>
</evidence>
<evidence type="ECO:0000313" key="15">
    <source>
        <dbReference type="Proteomes" id="UP000232722"/>
    </source>
</evidence>
<gene>
    <name evidence="11" type="ORF">CHRIB12_LOCUS19173</name>
    <name evidence="13" type="ORF">RhiirA1_537888</name>
    <name evidence="12" type="ORF">RhiirA5_500575</name>
</gene>
<dbReference type="GO" id="GO:0006351">
    <property type="term" value="P:DNA-templated transcription"/>
    <property type="evidence" value="ECO:0007669"/>
    <property type="project" value="InterPro"/>
</dbReference>
<dbReference type="PRINTS" id="PR01874">
    <property type="entry name" value="DNAREPAIRADA"/>
</dbReference>
<feature type="domain" description="RecA family profile 1" evidence="10">
    <location>
        <begin position="95"/>
        <end position="277"/>
    </location>
</feature>
<reference evidence="13 14" key="3">
    <citation type="submission" date="2017-10" db="EMBL/GenBank/DDBJ databases">
        <title>Extensive intraspecific genome diversity in a model arbuscular mycorrhizal fungus.</title>
        <authorList>
            <person name="Chen E.C.H."/>
            <person name="Morin E."/>
            <person name="Baudet D."/>
            <person name="Noel J."/>
            <person name="Ndikumana S."/>
            <person name="Charron P."/>
            <person name="St-Onge C."/>
            <person name="Giorgi J."/>
            <person name="Grigoriev I.V."/>
            <person name="Roux C."/>
            <person name="Martin F.M."/>
            <person name="Corradi N."/>
        </authorList>
    </citation>
    <scope>NUCLEOTIDE SEQUENCE [LARGE SCALE GENOMIC DNA]</scope>
    <source>
        <strain evidence="13 14">A1</strain>
    </source>
</reference>
<dbReference type="InterPro" id="IPR020588">
    <property type="entry name" value="RecA_ATP-bd"/>
</dbReference>
<evidence type="ECO:0000256" key="7">
    <source>
        <dbReference type="ARBA" id="ARBA00023172"/>
    </source>
</evidence>
<dbReference type="Pfam" id="PF08423">
    <property type="entry name" value="Rad51"/>
    <property type="match status" value="1"/>
</dbReference>
<evidence type="ECO:0000259" key="10">
    <source>
        <dbReference type="PROSITE" id="PS50162"/>
    </source>
</evidence>
<dbReference type="PANTHER" id="PTHR46487:SF1">
    <property type="entry name" value="DNA REPAIR PROTEIN XRCC3"/>
    <property type="match status" value="1"/>
</dbReference>
<evidence type="ECO:0000256" key="4">
    <source>
        <dbReference type="ARBA" id="ARBA00022763"/>
    </source>
</evidence>
<dbReference type="GO" id="GO:0071140">
    <property type="term" value="P:resolution of mitotic recombination intermediates"/>
    <property type="evidence" value="ECO:0007669"/>
    <property type="project" value="TreeGrafter"/>
</dbReference>
<dbReference type="EMBL" id="LLXH01000760">
    <property type="protein sequence ID" value="PKC63235.1"/>
    <property type="molecule type" value="Genomic_DNA"/>
</dbReference>
<keyword evidence="4" id="KW-0227">DNA damage</keyword>
<dbReference type="VEuPathDB" id="FungiDB:FUN_002328"/>
<dbReference type="Proteomes" id="UP000232688">
    <property type="component" value="Unassembled WGS sequence"/>
</dbReference>
<proteinExistence type="inferred from homology"/>
<evidence type="ECO:0000256" key="3">
    <source>
        <dbReference type="ARBA" id="ARBA00022741"/>
    </source>
</evidence>
<reference evidence="13 14" key="4">
    <citation type="submission" date="2017-10" db="EMBL/GenBank/DDBJ databases">
        <title>Genome analyses suggest a sexual origin of heterokaryosis in a supposedly ancient asexual fungus.</title>
        <authorList>
            <person name="Corradi N."/>
            <person name="Sedzielewska K."/>
            <person name="Noel J."/>
            <person name="Charron P."/>
            <person name="Farinelli L."/>
            <person name="Marton T."/>
            <person name="Kruger M."/>
            <person name="Pelin A."/>
            <person name="Brachmann A."/>
            <person name="Corradi N."/>
        </authorList>
    </citation>
    <scope>NUCLEOTIDE SEQUENCE [LARGE SCALE GENOMIC DNA]</scope>
    <source>
        <strain evidence="13 14">A1</strain>
    </source>
</reference>
<dbReference type="GO" id="GO:0005524">
    <property type="term" value="F:ATP binding"/>
    <property type="evidence" value="ECO:0007669"/>
    <property type="project" value="UniProtKB-KW"/>
</dbReference>
<evidence type="ECO:0000256" key="9">
    <source>
        <dbReference type="ARBA" id="ARBA00023242"/>
    </source>
</evidence>
<dbReference type="GO" id="GO:0005657">
    <property type="term" value="C:replication fork"/>
    <property type="evidence" value="ECO:0007669"/>
    <property type="project" value="TreeGrafter"/>
</dbReference>
<dbReference type="VEuPathDB" id="FungiDB:RhiirFUN_002387"/>
<keyword evidence="8" id="KW-0234">DNA repair</keyword>
<reference evidence="11" key="5">
    <citation type="submission" date="2020-05" db="EMBL/GenBank/DDBJ databases">
        <authorList>
            <person name="Rincon C."/>
            <person name="Sanders R I."/>
            <person name="Robbins C."/>
            <person name="Chaturvedi A."/>
        </authorList>
    </citation>
    <scope>NUCLEOTIDE SEQUENCE</scope>
    <source>
        <strain evidence="11">CHB12</strain>
    </source>
</reference>
<dbReference type="GO" id="GO:0000722">
    <property type="term" value="P:telomere maintenance via recombination"/>
    <property type="evidence" value="ECO:0007669"/>
    <property type="project" value="TreeGrafter"/>
</dbReference>
<evidence type="ECO:0000313" key="11">
    <source>
        <dbReference type="EMBL" id="CAB5385193.1"/>
    </source>
</evidence>
<keyword evidence="3" id="KW-0547">Nucleotide-binding</keyword>
<dbReference type="CDD" id="cd19491">
    <property type="entry name" value="XRCC3"/>
    <property type="match status" value="1"/>
</dbReference>
<dbReference type="Proteomes" id="UP000232722">
    <property type="component" value="Unassembled WGS sequence"/>
</dbReference>
<dbReference type="SUPFAM" id="SSF47789">
    <property type="entry name" value="C-terminal domain of RNA polymerase alpha subunit"/>
    <property type="match status" value="1"/>
</dbReference>
<sequence length="382" mass="43690">MRKPVYTEKRIAKYMKNMELKNIELRPRIVDALRYANFETVSDVIYHNETELSKILNLSSKDIKELVKCIAQEIIKPCPLIYPLTNALKMLNSGEQCMLTTGDDIIDKILGGGIMSRGITEIVGESAAGKTQLCLQLCLTVQLKKELGGLEGGAVYISTEGNIQMLIKRTRQMTHAMKQRYDDHLKDVDLLDNIKYITVPDLDTQYQVLHLQLPILLSRSKIRLVIIDSIAANFRVAYNSSNGSTLLQRSKELCRLGTKLKEISDHFQLPIVCVNQVSDLFSKNDIREYIGNKDDNFWEYDYYQKQFLAGKGSKIPALGLVWSNTINSRIMLSRADRTLVGNEDNNQRTITLMMAPYAPRRWGEFYIDFEGIHGKTNEQLYY</sequence>
<dbReference type="InterPro" id="IPR013632">
    <property type="entry name" value="Rad51_C"/>
</dbReference>
<dbReference type="GO" id="GO:0140664">
    <property type="term" value="F:ATP-dependent DNA damage sensor activity"/>
    <property type="evidence" value="ECO:0007669"/>
    <property type="project" value="InterPro"/>
</dbReference>
<dbReference type="SMR" id="A0A2I1EQR4"/>
<dbReference type="PROSITE" id="PS50162">
    <property type="entry name" value="RECA_2"/>
    <property type="match status" value="1"/>
</dbReference>
<evidence type="ECO:0000256" key="2">
    <source>
        <dbReference type="ARBA" id="ARBA00007095"/>
    </source>
</evidence>
<keyword evidence="9" id="KW-0539">Nucleus</keyword>
<comment type="subcellular location">
    <subcellularLocation>
        <location evidence="1">Nucleus</location>
    </subcellularLocation>
</comment>
<keyword evidence="12" id="KW-0378">Hydrolase</keyword>
<dbReference type="InterPro" id="IPR058766">
    <property type="entry name" value="HHH_XRCC3_RAD51B"/>
</dbReference>